<protein>
    <recommendedName>
        <fullName evidence="3 8">Dihydrofolate reductase</fullName>
        <ecNumber evidence="3 8">1.5.1.3</ecNumber>
    </recommendedName>
</protein>
<dbReference type="GO" id="GO:0046654">
    <property type="term" value="P:tetrahydrofolate biosynthetic process"/>
    <property type="evidence" value="ECO:0007669"/>
    <property type="project" value="UniProtKB-UniPathway"/>
</dbReference>
<dbReference type="InterPro" id="IPR024072">
    <property type="entry name" value="DHFR-like_dom_sf"/>
</dbReference>
<dbReference type="Proteomes" id="UP000218332">
    <property type="component" value="Unassembled WGS sequence"/>
</dbReference>
<evidence type="ECO:0000313" key="14">
    <source>
        <dbReference type="Proteomes" id="UP000245887"/>
    </source>
</evidence>
<comment type="similarity">
    <text evidence="2 8 9">Belongs to the dihydrofolate reductase family.</text>
</comment>
<comment type="pathway">
    <text evidence="1 8">Cofactor biosynthesis; tetrahydrofolate biosynthesis; 5,6,7,8-tetrahydrofolate from 7,8-dihydrofolate: step 1/1.</text>
</comment>
<evidence type="ECO:0000256" key="1">
    <source>
        <dbReference type="ARBA" id="ARBA00004903"/>
    </source>
</evidence>
<sequence length="172" mass="19230">MRNALIVAMSRNHVIGRNNALPWYLPGDLKYFKQATMGKPILMGRKTFDSIGRPLPGRLNLVITRDDQWEAPTGAVAEPSLESAIHRASAQAELDGAGEIMVIGGGQIYDLALPLIDRMYVTLVHDEVDGDAFFPSVDWSEWEEVGREDFQASGNNPYDYSFVVFDRKDRAK</sequence>
<dbReference type="GO" id="GO:0005829">
    <property type="term" value="C:cytosol"/>
    <property type="evidence" value="ECO:0007669"/>
    <property type="project" value="TreeGrafter"/>
</dbReference>
<evidence type="ECO:0000256" key="8">
    <source>
        <dbReference type="PIRNR" id="PIRNR000194"/>
    </source>
</evidence>
<accession>A0A2A2I2S7</accession>
<dbReference type="Gene3D" id="3.40.430.10">
    <property type="entry name" value="Dihydrofolate Reductase, subunit A"/>
    <property type="match status" value="1"/>
</dbReference>
<comment type="function">
    <text evidence="7 8">Key enzyme in folate metabolism. Catalyzes an essential reaction for de novo glycine and purine synthesis, and for DNA precursor synthesis.</text>
</comment>
<dbReference type="PANTHER" id="PTHR48069:SF3">
    <property type="entry name" value="DIHYDROFOLATE REDUCTASE"/>
    <property type="match status" value="1"/>
</dbReference>
<keyword evidence="6 8" id="KW-0560">Oxidoreductase</keyword>
<dbReference type="UniPathway" id="UPA00077">
    <property type="reaction ID" value="UER00158"/>
</dbReference>
<evidence type="ECO:0000256" key="2">
    <source>
        <dbReference type="ARBA" id="ARBA00009539"/>
    </source>
</evidence>
<dbReference type="EC" id="1.5.1.3" evidence="3 8"/>
<dbReference type="Pfam" id="PF00186">
    <property type="entry name" value="DHFR_1"/>
    <property type="match status" value="1"/>
</dbReference>
<organism evidence="11 13">
    <name type="scientific">Tamilnaduibacter salinus</name>
    <dbReference type="NCBI Taxonomy" id="1484056"/>
    <lineage>
        <taxon>Bacteria</taxon>
        <taxon>Pseudomonadati</taxon>
        <taxon>Pseudomonadota</taxon>
        <taxon>Gammaproteobacteria</taxon>
        <taxon>Pseudomonadales</taxon>
        <taxon>Marinobacteraceae</taxon>
        <taxon>Tamilnaduibacter</taxon>
    </lineage>
</organism>
<reference evidence="12 14" key="2">
    <citation type="submission" date="2018-04" db="EMBL/GenBank/DDBJ databases">
        <title>Genomic Encyclopedia of Type Strains, Phase IV (KMG-IV): sequencing the most valuable type-strain genomes for metagenomic binning, comparative biology and taxonomic classification.</title>
        <authorList>
            <person name="Goeker M."/>
        </authorList>
    </citation>
    <scope>NUCLEOTIDE SEQUENCE [LARGE SCALE GENOMIC DNA]</scope>
    <source>
        <strain evidence="12 14">DSM 28688</strain>
    </source>
</reference>
<dbReference type="GO" id="GO:0046655">
    <property type="term" value="P:folic acid metabolic process"/>
    <property type="evidence" value="ECO:0007669"/>
    <property type="project" value="TreeGrafter"/>
</dbReference>
<reference evidence="11 13" key="1">
    <citation type="submission" date="2017-07" db="EMBL/GenBank/DDBJ databases">
        <title>Tamlnaduibacter salinus (Mi-7) genome sequencing.</title>
        <authorList>
            <person name="Verma A."/>
            <person name="Krishnamurthi S."/>
        </authorList>
    </citation>
    <scope>NUCLEOTIDE SEQUENCE [LARGE SCALE GENOMIC DNA]</scope>
    <source>
        <strain evidence="11 13">Mi-7</strain>
    </source>
</reference>
<dbReference type="SUPFAM" id="SSF53597">
    <property type="entry name" value="Dihydrofolate reductase-like"/>
    <property type="match status" value="1"/>
</dbReference>
<dbReference type="FunFam" id="3.40.430.10:FF:000001">
    <property type="entry name" value="Dihydrofolate reductase"/>
    <property type="match status" value="1"/>
</dbReference>
<evidence type="ECO:0000256" key="7">
    <source>
        <dbReference type="ARBA" id="ARBA00025067"/>
    </source>
</evidence>
<evidence type="ECO:0000256" key="9">
    <source>
        <dbReference type="RuleBase" id="RU004474"/>
    </source>
</evidence>
<comment type="caution">
    <text evidence="11">The sequence shown here is derived from an EMBL/GenBank/DDBJ whole genome shotgun (WGS) entry which is preliminary data.</text>
</comment>
<dbReference type="AlphaFoldDB" id="A0A2A2I2S7"/>
<proteinExistence type="inferred from homology"/>
<dbReference type="PANTHER" id="PTHR48069">
    <property type="entry name" value="DIHYDROFOLATE REDUCTASE"/>
    <property type="match status" value="1"/>
</dbReference>
<dbReference type="Proteomes" id="UP000245887">
    <property type="component" value="Unassembled WGS sequence"/>
</dbReference>
<name>A0A2A2I2S7_9GAMM</name>
<dbReference type="InterPro" id="IPR017925">
    <property type="entry name" value="DHFR_CS"/>
</dbReference>
<dbReference type="InterPro" id="IPR001796">
    <property type="entry name" value="DHFR_dom"/>
</dbReference>
<dbReference type="InterPro" id="IPR012259">
    <property type="entry name" value="DHFR"/>
</dbReference>
<dbReference type="PRINTS" id="PR00070">
    <property type="entry name" value="DHFR"/>
</dbReference>
<dbReference type="PROSITE" id="PS51330">
    <property type="entry name" value="DHFR_2"/>
    <property type="match status" value="1"/>
</dbReference>
<evidence type="ECO:0000256" key="3">
    <source>
        <dbReference type="ARBA" id="ARBA00012856"/>
    </source>
</evidence>
<dbReference type="CDD" id="cd00209">
    <property type="entry name" value="DHFR"/>
    <property type="match status" value="1"/>
</dbReference>
<dbReference type="EMBL" id="QEKQ01000001">
    <property type="protein sequence ID" value="PVY78848.1"/>
    <property type="molecule type" value="Genomic_DNA"/>
</dbReference>
<feature type="domain" description="DHFR" evidence="10">
    <location>
        <begin position="2"/>
        <end position="167"/>
    </location>
</feature>
<evidence type="ECO:0000259" key="10">
    <source>
        <dbReference type="PROSITE" id="PS51330"/>
    </source>
</evidence>
<keyword evidence="5 8" id="KW-0521">NADP</keyword>
<evidence type="ECO:0000256" key="4">
    <source>
        <dbReference type="ARBA" id="ARBA00022563"/>
    </source>
</evidence>
<evidence type="ECO:0000313" key="13">
    <source>
        <dbReference type="Proteomes" id="UP000218332"/>
    </source>
</evidence>
<dbReference type="GO" id="GO:0006730">
    <property type="term" value="P:one-carbon metabolic process"/>
    <property type="evidence" value="ECO:0007669"/>
    <property type="project" value="UniProtKB-KW"/>
</dbReference>
<gene>
    <name evidence="12" type="ORF">C8D92_10151</name>
    <name evidence="11" type="ORF">CF392_07880</name>
</gene>
<dbReference type="GO" id="GO:0070401">
    <property type="term" value="F:NADP+ binding"/>
    <property type="evidence" value="ECO:0007669"/>
    <property type="project" value="UniProtKB-ARBA"/>
</dbReference>
<evidence type="ECO:0000313" key="12">
    <source>
        <dbReference type="EMBL" id="PVY78848.1"/>
    </source>
</evidence>
<comment type="catalytic activity">
    <reaction evidence="8">
        <text>(6S)-5,6,7,8-tetrahydrofolate + NADP(+) = 7,8-dihydrofolate + NADPH + H(+)</text>
        <dbReference type="Rhea" id="RHEA:15009"/>
        <dbReference type="ChEBI" id="CHEBI:15378"/>
        <dbReference type="ChEBI" id="CHEBI:57451"/>
        <dbReference type="ChEBI" id="CHEBI:57453"/>
        <dbReference type="ChEBI" id="CHEBI:57783"/>
        <dbReference type="ChEBI" id="CHEBI:58349"/>
        <dbReference type="EC" id="1.5.1.3"/>
    </reaction>
</comment>
<evidence type="ECO:0000256" key="5">
    <source>
        <dbReference type="ARBA" id="ARBA00022857"/>
    </source>
</evidence>
<dbReference type="OrthoDB" id="9804315at2"/>
<dbReference type="GO" id="GO:0046452">
    <property type="term" value="P:dihydrofolate metabolic process"/>
    <property type="evidence" value="ECO:0007669"/>
    <property type="project" value="TreeGrafter"/>
</dbReference>
<keyword evidence="4 8" id="KW-0554">One-carbon metabolism</keyword>
<dbReference type="EMBL" id="NMPM01000041">
    <property type="protein sequence ID" value="PAV26019.1"/>
    <property type="molecule type" value="Genomic_DNA"/>
</dbReference>
<dbReference type="PROSITE" id="PS00075">
    <property type="entry name" value="DHFR_1"/>
    <property type="match status" value="1"/>
</dbReference>
<evidence type="ECO:0000256" key="6">
    <source>
        <dbReference type="ARBA" id="ARBA00023002"/>
    </source>
</evidence>
<keyword evidence="13" id="KW-1185">Reference proteome</keyword>
<dbReference type="PIRSF" id="PIRSF000194">
    <property type="entry name" value="DHFR"/>
    <property type="match status" value="1"/>
</dbReference>
<evidence type="ECO:0000313" key="11">
    <source>
        <dbReference type="EMBL" id="PAV26019.1"/>
    </source>
</evidence>
<dbReference type="GO" id="GO:0004146">
    <property type="term" value="F:dihydrofolate reductase activity"/>
    <property type="evidence" value="ECO:0007669"/>
    <property type="project" value="UniProtKB-EC"/>
</dbReference>
<dbReference type="RefSeq" id="WP_095610911.1">
    <property type="nucleotide sequence ID" value="NZ_NMPM01000041.1"/>
</dbReference>